<keyword evidence="3 4" id="KW-0067">ATP-binding</keyword>
<dbReference type="PANTHER" id="PTHR23407:SF1">
    <property type="entry name" value="5-FORMYLTETRAHYDROFOLATE CYCLO-LIGASE"/>
    <property type="match status" value="1"/>
</dbReference>
<evidence type="ECO:0000313" key="6">
    <source>
        <dbReference type="Proteomes" id="UP000237968"/>
    </source>
</evidence>
<keyword evidence="5" id="KW-0436">Ligase</keyword>
<keyword evidence="6" id="KW-1185">Reference proteome</keyword>
<evidence type="ECO:0000256" key="2">
    <source>
        <dbReference type="ARBA" id="ARBA00022741"/>
    </source>
</evidence>
<dbReference type="GO" id="GO:0009396">
    <property type="term" value="P:folic acid-containing compound biosynthetic process"/>
    <property type="evidence" value="ECO:0007669"/>
    <property type="project" value="TreeGrafter"/>
</dbReference>
<dbReference type="Pfam" id="PF01812">
    <property type="entry name" value="5-FTHF_cyc-lig"/>
    <property type="match status" value="1"/>
</dbReference>
<dbReference type="NCBIfam" id="TIGR02727">
    <property type="entry name" value="MTHFS_bact"/>
    <property type="match status" value="1"/>
</dbReference>
<keyword evidence="4" id="KW-0479">Metal-binding</keyword>
<dbReference type="GO" id="GO:0030272">
    <property type="term" value="F:5-formyltetrahydrofolate cyclo-ligase activity"/>
    <property type="evidence" value="ECO:0007669"/>
    <property type="project" value="UniProtKB-EC"/>
</dbReference>
<dbReference type="Gene3D" id="3.40.50.10420">
    <property type="entry name" value="NagB/RpiA/CoA transferase-like"/>
    <property type="match status" value="1"/>
</dbReference>
<dbReference type="InterPro" id="IPR037171">
    <property type="entry name" value="NagB/RpiA_transferase-like"/>
</dbReference>
<comment type="cofactor">
    <cofactor evidence="4">
        <name>Mg(2+)</name>
        <dbReference type="ChEBI" id="CHEBI:18420"/>
    </cofactor>
</comment>
<protein>
    <recommendedName>
        <fullName evidence="4">5-formyltetrahydrofolate cyclo-ligase</fullName>
        <ecNumber evidence="4">6.3.3.2</ecNumber>
    </recommendedName>
</protein>
<proteinExistence type="inferred from homology"/>
<dbReference type="EMBL" id="PVNK01000306">
    <property type="protein sequence ID" value="PRP90014.1"/>
    <property type="molecule type" value="Genomic_DNA"/>
</dbReference>
<name>A0A2S9XAX9_9BACT</name>
<organism evidence="5 6">
    <name type="scientific">Enhygromyxa salina</name>
    <dbReference type="NCBI Taxonomy" id="215803"/>
    <lineage>
        <taxon>Bacteria</taxon>
        <taxon>Pseudomonadati</taxon>
        <taxon>Myxococcota</taxon>
        <taxon>Polyangia</taxon>
        <taxon>Nannocystales</taxon>
        <taxon>Nannocystaceae</taxon>
        <taxon>Enhygromyxa</taxon>
    </lineage>
</organism>
<evidence type="ECO:0000313" key="5">
    <source>
        <dbReference type="EMBL" id="PRP90014.1"/>
    </source>
</evidence>
<dbReference type="InterPro" id="IPR024185">
    <property type="entry name" value="FTHF_cligase-like_sf"/>
</dbReference>
<comment type="caution">
    <text evidence="5">The sequence shown here is derived from an EMBL/GenBank/DDBJ whole genome shotgun (WGS) entry which is preliminary data.</text>
</comment>
<dbReference type="AlphaFoldDB" id="A0A2S9XAX9"/>
<dbReference type="InterPro" id="IPR002698">
    <property type="entry name" value="FTHF_cligase"/>
</dbReference>
<dbReference type="GO" id="GO:0035999">
    <property type="term" value="P:tetrahydrofolate interconversion"/>
    <property type="evidence" value="ECO:0007669"/>
    <property type="project" value="TreeGrafter"/>
</dbReference>
<dbReference type="GO" id="GO:0005524">
    <property type="term" value="F:ATP binding"/>
    <property type="evidence" value="ECO:0007669"/>
    <property type="project" value="UniProtKB-KW"/>
</dbReference>
<comment type="catalytic activity">
    <reaction evidence="4">
        <text>(6S)-5-formyl-5,6,7,8-tetrahydrofolate + ATP = (6R)-5,10-methenyltetrahydrofolate + ADP + phosphate</text>
        <dbReference type="Rhea" id="RHEA:10488"/>
        <dbReference type="ChEBI" id="CHEBI:30616"/>
        <dbReference type="ChEBI" id="CHEBI:43474"/>
        <dbReference type="ChEBI" id="CHEBI:57455"/>
        <dbReference type="ChEBI" id="CHEBI:57457"/>
        <dbReference type="ChEBI" id="CHEBI:456216"/>
        <dbReference type="EC" id="6.3.3.2"/>
    </reaction>
</comment>
<evidence type="ECO:0000256" key="4">
    <source>
        <dbReference type="RuleBase" id="RU361279"/>
    </source>
</evidence>
<gene>
    <name evidence="5" type="ORF">ENSA5_68740</name>
</gene>
<evidence type="ECO:0000256" key="3">
    <source>
        <dbReference type="ARBA" id="ARBA00022840"/>
    </source>
</evidence>
<dbReference type="OrthoDB" id="9801938at2"/>
<dbReference type="Proteomes" id="UP000237968">
    <property type="component" value="Unassembled WGS sequence"/>
</dbReference>
<sequence>MVLAVTDARSHYVPGQDRKQSLRAELLGLRRSMPRAQLEIVSGALTRELAEHPLWLGARGIAAFVGVRGEVDTRPLLERCLGAGKSVWLPRLTGPGRMRFWPCVDLDRLERGAMGLLEPPIHGPGELAPGPERGVDLILVPGLGFGRDGARLGFGAGHYDRALATRHGDPSLTMPTLCGVCPVAFVDPPGGPIPMLGHDLAMDYLATDAGVERCVARPGA</sequence>
<accession>A0A2S9XAX9</accession>
<keyword evidence="2 4" id="KW-0547">Nucleotide-binding</keyword>
<dbReference type="GO" id="GO:0046872">
    <property type="term" value="F:metal ion binding"/>
    <property type="evidence" value="ECO:0007669"/>
    <property type="project" value="UniProtKB-KW"/>
</dbReference>
<dbReference type="SUPFAM" id="SSF100950">
    <property type="entry name" value="NagB/RpiA/CoA transferase-like"/>
    <property type="match status" value="1"/>
</dbReference>
<reference evidence="5 6" key="1">
    <citation type="submission" date="2018-03" db="EMBL/GenBank/DDBJ databases">
        <title>Draft Genome Sequences of the Obligatory Marine Myxobacteria Enhygromyxa salina SWB005.</title>
        <authorList>
            <person name="Poehlein A."/>
            <person name="Moghaddam J.A."/>
            <person name="Harms H."/>
            <person name="Alanjari M."/>
            <person name="Koenig G.M."/>
            <person name="Daniel R."/>
            <person name="Schaeberle T.F."/>
        </authorList>
    </citation>
    <scope>NUCLEOTIDE SEQUENCE [LARGE SCALE GENOMIC DNA]</scope>
    <source>
        <strain evidence="5 6">SWB005</strain>
    </source>
</reference>
<dbReference type="PANTHER" id="PTHR23407">
    <property type="entry name" value="ATPASE INHIBITOR/5-FORMYLTETRAHYDROFOLATE CYCLO-LIGASE"/>
    <property type="match status" value="1"/>
</dbReference>
<dbReference type="EC" id="6.3.3.2" evidence="4"/>
<evidence type="ECO:0000256" key="1">
    <source>
        <dbReference type="ARBA" id="ARBA00010638"/>
    </source>
</evidence>
<comment type="similarity">
    <text evidence="1 4">Belongs to the 5-formyltetrahydrofolate cyclo-ligase family.</text>
</comment>
<keyword evidence="4" id="KW-0460">Magnesium</keyword>